<protein>
    <recommendedName>
        <fullName evidence="4">DUF4283 domain-containing protein</fullName>
    </recommendedName>
</protein>
<keyword evidence="3" id="KW-1185">Reference proteome</keyword>
<feature type="compositionally biased region" description="Low complexity" evidence="1">
    <location>
        <begin position="495"/>
        <end position="517"/>
    </location>
</feature>
<dbReference type="HOGENOM" id="CLU_445089_0_0_1"/>
<name>J3MP14_ORYBR</name>
<dbReference type="InterPro" id="IPR053253">
    <property type="entry name" value="Sex_diff_modulator"/>
</dbReference>
<proteinExistence type="predicted"/>
<dbReference type="EnsemblPlants" id="OB07G31460.1">
    <property type="protein sequence ID" value="OB07G31460.1"/>
    <property type="gene ID" value="OB07G31460"/>
</dbReference>
<reference evidence="2" key="2">
    <citation type="submission" date="2013-04" db="UniProtKB">
        <authorList>
            <consortium name="EnsemblPlants"/>
        </authorList>
    </citation>
    <scope>IDENTIFICATION</scope>
</reference>
<feature type="region of interest" description="Disordered" evidence="1">
    <location>
        <begin position="220"/>
        <end position="267"/>
    </location>
</feature>
<feature type="region of interest" description="Disordered" evidence="1">
    <location>
        <begin position="495"/>
        <end position="520"/>
    </location>
</feature>
<evidence type="ECO:0000256" key="1">
    <source>
        <dbReference type="SAM" id="MobiDB-lite"/>
    </source>
</evidence>
<dbReference type="PANTHER" id="PTHR33087">
    <property type="entry name" value="OS07G0539200 PROTEIN"/>
    <property type="match status" value="1"/>
</dbReference>
<dbReference type="Proteomes" id="UP000006038">
    <property type="component" value="Chromosome 7"/>
</dbReference>
<dbReference type="AlphaFoldDB" id="J3MP14"/>
<organism evidence="2">
    <name type="scientific">Oryza brachyantha</name>
    <name type="common">malo sina</name>
    <dbReference type="NCBI Taxonomy" id="4533"/>
    <lineage>
        <taxon>Eukaryota</taxon>
        <taxon>Viridiplantae</taxon>
        <taxon>Streptophyta</taxon>
        <taxon>Embryophyta</taxon>
        <taxon>Tracheophyta</taxon>
        <taxon>Spermatophyta</taxon>
        <taxon>Magnoliopsida</taxon>
        <taxon>Liliopsida</taxon>
        <taxon>Poales</taxon>
        <taxon>Poaceae</taxon>
        <taxon>BOP clade</taxon>
        <taxon>Oryzoideae</taxon>
        <taxon>Oryzeae</taxon>
        <taxon>Oryzinae</taxon>
        <taxon>Oryza</taxon>
    </lineage>
</organism>
<dbReference type="PANTHER" id="PTHR33087:SF21">
    <property type="entry name" value="OS03G0782100 PROTEIN"/>
    <property type="match status" value="1"/>
</dbReference>
<dbReference type="STRING" id="4533.J3MP14"/>
<accession>J3MP14</accession>
<evidence type="ECO:0000313" key="3">
    <source>
        <dbReference type="Proteomes" id="UP000006038"/>
    </source>
</evidence>
<feature type="compositionally biased region" description="Basic and acidic residues" evidence="1">
    <location>
        <begin position="228"/>
        <end position="244"/>
    </location>
</feature>
<dbReference type="Gramene" id="OB07G31460.1">
    <property type="protein sequence ID" value="OB07G31460.1"/>
    <property type="gene ID" value="OB07G31460"/>
</dbReference>
<reference evidence="2" key="1">
    <citation type="journal article" date="2013" name="Nat. Commun.">
        <title>Whole-genome sequencing of Oryza brachyantha reveals mechanisms underlying Oryza genome evolution.</title>
        <authorList>
            <person name="Chen J."/>
            <person name="Huang Q."/>
            <person name="Gao D."/>
            <person name="Wang J."/>
            <person name="Lang Y."/>
            <person name="Liu T."/>
            <person name="Li B."/>
            <person name="Bai Z."/>
            <person name="Luis Goicoechea J."/>
            <person name="Liang C."/>
            <person name="Chen C."/>
            <person name="Zhang W."/>
            <person name="Sun S."/>
            <person name="Liao Y."/>
            <person name="Zhang X."/>
            <person name="Yang L."/>
            <person name="Song C."/>
            <person name="Wang M."/>
            <person name="Shi J."/>
            <person name="Liu G."/>
            <person name="Liu J."/>
            <person name="Zhou H."/>
            <person name="Zhou W."/>
            <person name="Yu Q."/>
            <person name="An N."/>
            <person name="Chen Y."/>
            <person name="Cai Q."/>
            <person name="Wang B."/>
            <person name="Liu B."/>
            <person name="Min J."/>
            <person name="Huang Y."/>
            <person name="Wu H."/>
            <person name="Li Z."/>
            <person name="Zhang Y."/>
            <person name="Yin Y."/>
            <person name="Song W."/>
            <person name="Jiang J."/>
            <person name="Jackson S.A."/>
            <person name="Wing R.A."/>
            <person name="Wang J."/>
            <person name="Chen M."/>
        </authorList>
    </citation>
    <scope>NUCLEOTIDE SEQUENCE [LARGE SCALE GENOMIC DNA]</scope>
    <source>
        <strain evidence="2">cv. IRGC 101232</strain>
    </source>
</reference>
<sequence>MFIGFRRSFFVLWRHTHVQAESDTGETGLSGIAESMVEKPFLFRSQKQGAEGVGEHCCGDTAVVTWAIRAPPSTGPSEIEKVILEEFKLRRGEVAVSLHHPEAFLIKFQHRRHCEEAVKKGFAKRCGIEVHFIKWRSLQNALGAALMFKVRLCLDGVPMHAWAADVAERLTGCSCTLEQIETDLVHPVEAGNTRTINLWVWNAGFSSLYPICATPYRFEPSSKFSSPKCDHRDDGRDGGHEDAATYKGRRGRGGQRAEGDAPTGKEASSCCQELTVLEKSQDPVQTGNEVWSPKAIIPAKRVFERILQDLALVHGDLELMTTVLDGVVVPMLQDTGAGDIGHMDHTAVDDDEEAASNAELPPLDTVVVDMTTVIDQATRDVDTLPPKPNDSTPPKLIMQVNELFVPPPKLIISTPPATAGAVVGRRAKPRLLPSSTNTRRSARLARQPALTAMERCQRVLLRRMGLMQKEDDAAAVQEVLAQYVAMFDGPCRRTLSQHSRRSSASTTTTTTTPQTPSFESWVKGSQMRSRRWRRLLPDTHRGRKWEIDNYMYRHTLQLSFSFCGWIFGGLRAAKPALKNYCTMLLIFITSCFADVGLGTQQRLICFLLESLRPF</sequence>
<evidence type="ECO:0008006" key="4">
    <source>
        <dbReference type="Google" id="ProtNLM"/>
    </source>
</evidence>
<evidence type="ECO:0000313" key="2">
    <source>
        <dbReference type="EnsemblPlants" id="OB07G31460.1"/>
    </source>
</evidence>